<gene>
    <name evidence="7" type="primary">MED9</name>
    <name evidence="10" type="ORF">FIBRA_08593</name>
</gene>
<dbReference type="GO" id="GO:0003712">
    <property type="term" value="F:transcription coregulator activity"/>
    <property type="evidence" value="ECO:0007669"/>
    <property type="project" value="InterPro"/>
</dbReference>
<evidence type="ECO:0000256" key="2">
    <source>
        <dbReference type="ARBA" id="ARBA00008089"/>
    </source>
</evidence>
<feature type="signal peptide" evidence="9">
    <location>
        <begin position="1"/>
        <end position="24"/>
    </location>
</feature>
<feature type="coiled-coil region" evidence="8">
    <location>
        <begin position="62"/>
        <end position="89"/>
    </location>
</feature>
<dbReference type="OrthoDB" id="2563275at2759"/>
<dbReference type="HOGENOM" id="CLU_146814_0_0_1"/>
<keyword evidence="3 7" id="KW-0805">Transcription regulation</keyword>
<reference evidence="10 11" key="1">
    <citation type="journal article" date="2012" name="Appl. Environ. Microbiol.">
        <title>Short-read sequencing for genomic analysis of the brown rot fungus Fibroporia radiculosa.</title>
        <authorList>
            <person name="Tang J.D."/>
            <person name="Perkins A.D."/>
            <person name="Sonstegard T.S."/>
            <person name="Schroeder S.G."/>
            <person name="Burgess S.C."/>
            <person name="Diehl S.V."/>
        </authorList>
    </citation>
    <scope>NUCLEOTIDE SEQUENCE [LARGE SCALE GENOMIC DNA]</scope>
    <source>
        <strain evidence="10 11">TFFH 294</strain>
    </source>
</reference>
<evidence type="ECO:0000313" key="11">
    <source>
        <dbReference type="Proteomes" id="UP000006352"/>
    </source>
</evidence>
<evidence type="ECO:0000256" key="9">
    <source>
        <dbReference type="SAM" id="SignalP"/>
    </source>
</evidence>
<keyword evidence="6 7" id="KW-0539">Nucleus</keyword>
<evidence type="ECO:0000256" key="7">
    <source>
        <dbReference type="RuleBase" id="RU364145"/>
    </source>
</evidence>
<evidence type="ECO:0000256" key="5">
    <source>
        <dbReference type="ARBA" id="ARBA00023163"/>
    </source>
</evidence>
<dbReference type="AlphaFoldDB" id="J4H593"/>
<keyword evidence="9" id="KW-0732">Signal</keyword>
<accession>J4H593</accession>
<dbReference type="RefSeq" id="XP_012185622.1">
    <property type="nucleotide sequence ID" value="XM_012330232.1"/>
</dbReference>
<dbReference type="GO" id="GO:0016592">
    <property type="term" value="C:mediator complex"/>
    <property type="evidence" value="ECO:0007669"/>
    <property type="project" value="InterPro"/>
</dbReference>
<dbReference type="Proteomes" id="UP000006352">
    <property type="component" value="Unassembled WGS sequence"/>
</dbReference>
<name>J4H593_9APHY</name>
<dbReference type="InterPro" id="IPR011425">
    <property type="entry name" value="Med9"/>
</dbReference>
<organism evidence="10 11">
    <name type="scientific">Fibroporia radiculosa</name>
    <dbReference type="NCBI Taxonomy" id="599839"/>
    <lineage>
        <taxon>Eukaryota</taxon>
        <taxon>Fungi</taxon>
        <taxon>Dikarya</taxon>
        <taxon>Basidiomycota</taxon>
        <taxon>Agaricomycotina</taxon>
        <taxon>Agaricomycetes</taxon>
        <taxon>Polyporales</taxon>
        <taxon>Fibroporiaceae</taxon>
        <taxon>Fibroporia</taxon>
    </lineage>
</organism>
<comment type="subcellular location">
    <subcellularLocation>
        <location evidence="1 7">Nucleus</location>
    </subcellularLocation>
</comment>
<dbReference type="Pfam" id="PF07544">
    <property type="entry name" value="Med9"/>
    <property type="match status" value="1"/>
</dbReference>
<comment type="similarity">
    <text evidence="2 7">Belongs to the Mediator complex subunit 9 family.</text>
</comment>
<evidence type="ECO:0000256" key="6">
    <source>
        <dbReference type="ARBA" id="ARBA00023242"/>
    </source>
</evidence>
<keyword evidence="4 7" id="KW-0010">Activator</keyword>
<protein>
    <recommendedName>
        <fullName evidence="7">Mediator of RNA polymerase II transcription subunit 9</fullName>
    </recommendedName>
    <alternativeName>
        <fullName evidence="7">Mediator complex subunit 9</fullName>
    </alternativeName>
</protein>
<dbReference type="InParanoid" id="J4H593"/>
<sequence>MTAVYESLVLKLAAVLELAQQSEAALTPQSRQALIQATNDFKESLRQARELADALPGGELSVEEQDDVIEMLEQLKARKRKQLDDFSASVDAISAEDSVNMEIDSTASTPS</sequence>
<comment type="function">
    <text evidence="7">Component of the Mediator complex, a coactivator involved in the regulated transcription of nearly all RNA polymerase II-dependent genes. Mediator functions as a bridge to convey information from gene-specific regulatory proteins to the basal RNA polymerase II transcription machinery. Mediator is recruited to promoters by direct interactions with regulatory proteins and serves as a scaffold for the assembly of a functional preinitiation complex with RNA polymerase II and the general transcription factors.</text>
</comment>
<evidence type="ECO:0000256" key="3">
    <source>
        <dbReference type="ARBA" id="ARBA00023015"/>
    </source>
</evidence>
<proteinExistence type="inferred from homology"/>
<dbReference type="EMBL" id="HE797295">
    <property type="protein sequence ID" value="CCM06339.1"/>
    <property type="molecule type" value="Genomic_DNA"/>
</dbReference>
<evidence type="ECO:0000256" key="1">
    <source>
        <dbReference type="ARBA" id="ARBA00004123"/>
    </source>
</evidence>
<keyword evidence="5 7" id="KW-0804">Transcription</keyword>
<comment type="subunit">
    <text evidence="7">Component of the Mediator complex.</text>
</comment>
<keyword evidence="11" id="KW-1185">Reference proteome</keyword>
<keyword evidence="8" id="KW-0175">Coiled coil</keyword>
<evidence type="ECO:0000256" key="8">
    <source>
        <dbReference type="SAM" id="Coils"/>
    </source>
</evidence>
<evidence type="ECO:0000313" key="10">
    <source>
        <dbReference type="EMBL" id="CCM06339.1"/>
    </source>
</evidence>
<evidence type="ECO:0000256" key="4">
    <source>
        <dbReference type="ARBA" id="ARBA00023159"/>
    </source>
</evidence>
<feature type="chain" id="PRO_5003779178" description="Mediator of RNA polymerase II transcription subunit 9" evidence="9">
    <location>
        <begin position="25"/>
        <end position="111"/>
    </location>
</feature>
<dbReference type="GeneID" id="24101239"/>
<dbReference type="GO" id="GO:0006357">
    <property type="term" value="P:regulation of transcription by RNA polymerase II"/>
    <property type="evidence" value="ECO:0007669"/>
    <property type="project" value="InterPro"/>
</dbReference>